<keyword evidence="2" id="KW-1185">Reference proteome</keyword>
<accession>A0ABV2AUP6</accession>
<gene>
    <name evidence="1" type="ORF">MHBO_004913</name>
</gene>
<dbReference type="EMBL" id="JBDODL010005767">
    <property type="protein sequence ID" value="MES1923349.1"/>
    <property type="molecule type" value="Genomic_DNA"/>
</dbReference>
<reference evidence="1 2" key="1">
    <citation type="journal article" date="2024" name="BMC Biol.">
        <title>Comparative genomics of Ascetosporea gives new insight into the evolutionary basis for animal parasitism in Rhizaria.</title>
        <authorList>
            <person name="Hiltunen Thoren M."/>
            <person name="Onut-Brannstrom I."/>
            <person name="Alfjorden A."/>
            <person name="Peckova H."/>
            <person name="Swords F."/>
            <person name="Hooper C."/>
            <person name="Holzer A.S."/>
            <person name="Bass D."/>
            <person name="Burki F."/>
        </authorList>
    </citation>
    <scope>NUCLEOTIDE SEQUENCE [LARGE SCALE GENOMIC DNA]</scope>
    <source>
        <strain evidence="1">20-A016</strain>
    </source>
</reference>
<sequence length="104" mass="11948">MSIFCAQCLIAETSTYIPNGLLKRTLLYVFSMRALINSEVVQCMYWLNSESNALMGRFHSRPMPTSVAFLIRHYLHRVTLSMYVLVDYRTTSYSDHGCIGLTVK</sequence>
<protein>
    <submittedName>
        <fullName evidence="1">Uncharacterized protein</fullName>
    </submittedName>
</protein>
<comment type="caution">
    <text evidence="1">The sequence shown here is derived from an EMBL/GenBank/DDBJ whole genome shotgun (WGS) entry which is preliminary data.</text>
</comment>
<evidence type="ECO:0000313" key="2">
    <source>
        <dbReference type="Proteomes" id="UP001439008"/>
    </source>
</evidence>
<organism evidence="1 2">
    <name type="scientific">Bonamia ostreae</name>
    <dbReference type="NCBI Taxonomy" id="126728"/>
    <lineage>
        <taxon>Eukaryota</taxon>
        <taxon>Sar</taxon>
        <taxon>Rhizaria</taxon>
        <taxon>Endomyxa</taxon>
        <taxon>Ascetosporea</taxon>
        <taxon>Haplosporida</taxon>
        <taxon>Bonamia</taxon>
    </lineage>
</organism>
<name>A0ABV2AUP6_9EUKA</name>
<proteinExistence type="predicted"/>
<evidence type="ECO:0000313" key="1">
    <source>
        <dbReference type="EMBL" id="MES1923349.1"/>
    </source>
</evidence>
<dbReference type="Proteomes" id="UP001439008">
    <property type="component" value="Unassembled WGS sequence"/>
</dbReference>